<dbReference type="CDD" id="cd16170">
    <property type="entry name" value="MvaT_DBD"/>
    <property type="match status" value="1"/>
</dbReference>
<sequence>MSLLKQYREQKLAIQKLQEELQALENDGKLQKEIEFENKLRALMAEYNKSLGDITDLLDPKGTSSRGAKAGAGKRTRKAKQYKNPNTGETIETKGGNHKVLKAWKAQYGNDVVEGWSTVLG</sequence>
<evidence type="ECO:0000259" key="3">
    <source>
        <dbReference type="Pfam" id="PF22055"/>
    </source>
</evidence>
<evidence type="ECO:0000256" key="2">
    <source>
        <dbReference type="SAM" id="MobiDB-lite"/>
    </source>
</evidence>
<evidence type="ECO:0000256" key="1">
    <source>
        <dbReference type="SAM" id="Coils"/>
    </source>
</evidence>
<dbReference type="EMBL" id="FOAS01000002">
    <property type="protein sequence ID" value="SEK38898.1"/>
    <property type="molecule type" value="Genomic_DNA"/>
</dbReference>
<dbReference type="Pfam" id="PF22055">
    <property type="entry name" value="MvaT_DBD"/>
    <property type="match status" value="1"/>
</dbReference>
<dbReference type="RefSeq" id="WP_071872084.1">
    <property type="nucleotide sequence ID" value="NZ_FOAS01000002.1"/>
</dbReference>
<dbReference type="OrthoDB" id="6367018at2"/>
<dbReference type="AlphaFoldDB" id="A0A1H7GLB4"/>
<dbReference type="STRING" id="1429083.GCA_001885685_02883"/>
<keyword evidence="5" id="KW-1185">Reference proteome</keyword>
<evidence type="ECO:0000313" key="5">
    <source>
        <dbReference type="Proteomes" id="UP000185766"/>
    </source>
</evidence>
<keyword evidence="1" id="KW-0175">Coiled coil</keyword>
<reference evidence="4 5" key="1">
    <citation type="submission" date="2016-10" db="EMBL/GenBank/DDBJ databases">
        <authorList>
            <person name="de Groot N.N."/>
        </authorList>
    </citation>
    <scope>NUCLEOTIDE SEQUENCE [LARGE SCALE GENOMIC DNA]</scope>
    <source>
        <strain evidence="4 5">JCM 19513</strain>
    </source>
</reference>
<accession>A0A1H7GLB4</accession>
<protein>
    <submittedName>
        <fullName evidence="4">H-NS histone family protein</fullName>
    </submittedName>
</protein>
<proteinExistence type="predicted"/>
<feature type="compositionally biased region" description="Basic residues" evidence="2">
    <location>
        <begin position="72"/>
        <end position="81"/>
    </location>
</feature>
<feature type="coiled-coil region" evidence="1">
    <location>
        <begin position="4"/>
        <end position="34"/>
    </location>
</feature>
<name>A0A1H7GLB4_9GAMM</name>
<organism evidence="4 5">
    <name type="scientific">Atopomonas hussainii</name>
    <dbReference type="NCBI Taxonomy" id="1429083"/>
    <lineage>
        <taxon>Bacteria</taxon>
        <taxon>Pseudomonadati</taxon>
        <taxon>Pseudomonadota</taxon>
        <taxon>Gammaproteobacteria</taxon>
        <taxon>Pseudomonadales</taxon>
        <taxon>Pseudomonadaceae</taxon>
        <taxon>Atopomonas</taxon>
    </lineage>
</organism>
<dbReference type="InterPro" id="IPR035616">
    <property type="entry name" value="MvaT_DBD"/>
</dbReference>
<feature type="region of interest" description="Disordered" evidence="2">
    <location>
        <begin position="55"/>
        <end position="93"/>
    </location>
</feature>
<feature type="compositionally biased region" description="Low complexity" evidence="2">
    <location>
        <begin position="61"/>
        <end position="71"/>
    </location>
</feature>
<evidence type="ECO:0000313" key="4">
    <source>
        <dbReference type="EMBL" id="SEK38898.1"/>
    </source>
</evidence>
<dbReference type="Proteomes" id="UP000185766">
    <property type="component" value="Unassembled WGS sequence"/>
</dbReference>
<dbReference type="NCBIfam" id="NF041859">
    <property type="entry name" value="silencer_MvaTU"/>
    <property type="match status" value="1"/>
</dbReference>
<feature type="domain" description="MvaT DNA-binding" evidence="3">
    <location>
        <begin position="80"/>
        <end position="116"/>
    </location>
</feature>
<gene>
    <name evidence="4" type="ORF">SAMN05216214_102117</name>
</gene>